<accession>A0ABV1AGF1</accession>
<evidence type="ECO:0000313" key="1">
    <source>
        <dbReference type="EMBL" id="MEQ2357229.1"/>
    </source>
</evidence>
<organism evidence="1 2">
    <name type="scientific">Blautia intestinihominis</name>
    <dbReference type="NCBI Taxonomy" id="3133152"/>
    <lineage>
        <taxon>Bacteria</taxon>
        <taxon>Bacillati</taxon>
        <taxon>Bacillota</taxon>
        <taxon>Clostridia</taxon>
        <taxon>Lachnospirales</taxon>
        <taxon>Lachnospiraceae</taxon>
        <taxon>Blautia</taxon>
    </lineage>
</organism>
<comment type="caution">
    <text evidence="1">The sequence shown here is derived from an EMBL/GenBank/DDBJ whole genome shotgun (WGS) entry which is preliminary data.</text>
</comment>
<dbReference type="Proteomes" id="UP001446032">
    <property type="component" value="Unassembled WGS sequence"/>
</dbReference>
<dbReference type="InterPro" id="IPR009711">
    <property type="entry name" value="UPF0473"/>
</dbReference>
<keyword evidence="2" id="KW-1185">Reference proteome</keyword>
<sequence length="85" mass="9736">MEKIKFQSPDGTVEEFYIEEQTMIGGVSYLLVSDSMDEEATAYILKDVSTGTEPEACYEMVEDDEELQAVYKVFEQMLDDVDLEM</sequence>
<dbReference type="RefSeq" id="WP_118251559.1">
    <property type="nucleotide sequence ID" value="NZ_JBBMEI010000004.1"/>
</dbReference>
<reference evidence="1 2" key="1">
    <citation type="submission" date="2024-03" db="EMBL/GenBank/DDBJ databases">
        <title>Human intestinal bacterial collection.</title>
        <authorList>
            <person name="Pauvert C."/>
            <person name="Hitch T.C.A."/>
            <person name="Clavel T."/>
        </authorList>
    </citation>
    <scope>NUCLEOTIDE SEQUENCE [LARGE SCALE GENOMIC DNA]</scope>
    <source>
        <strain evidence="1 2">CLA-AA-H95</strain>
    </source>
</reference>
<dbReference type="EMBL" id="JBBMEI010000004">
    <property type="protein sequence ID" value="MEQ2357229.1"/>
    <property type="molecule type" value="Genomic_DNA"/>
</dbReference>
<evidence type="ECO:0000313" key="2">
    <source>
        <dbReference type="Proteomes" id="UP001446032"/>
    </source>
</evidence>
<protein>
    <submittedName>
        <fullName evidence="1">DUF1292 domain-containing protein</fullName>
    </submittedName>
</protein>
<gene>
    <name evidence="1" type="ORF">WMO75_02540</name>
</gene>
<name>A0ABV1AGF1_9FIRM</name>
<proteinExistence type="predicted"/>
<dbReference type="Pfam" id="PF06949">
    <property type="entry name" value="DUF1292"/>
    <property type="match status" value="1"/>
</dbReference>